<evidence type="ECO:0000313" key="10">
    <source>
        <dbReference type="EMBL" id="MCU6798755.1"/>
    </source>
</evidence>
<reference evidence="10 11" key="1">
    <citation type="journal article" date="2021" name="ISME Commun">
        <title>Automated analysis of genomic sequences facilitates high-throughput and comprehensive description of bacteria.</title>
        <authorList>
            <person name="Hitch T.C.A."/>
        </authorList>
    </citation>
    <scope>NUCLEOTIDE SEQUENCE [LARGE SCALE GENOMIC DNA]</scope>
    <source>
        <strain evidence="11">f_CCE</strain>
    </source>
</reference>
<evidence type="ECO:0000259" key="9">
    <source>
        <dbReference type="Pfam" id="PF06738"/>
    </source>
</evidence>
<dbReference type="PANTHER" id="PTHR34390">
    <property type="entry name" value="UPF0442 PROTEIN YJJB-RELATED"/>
    <property type="match status" value="1"/>
</dbReference>
<feature type="transmembrane region" description="Helical" evidence="8">
    <location>
        <begin position="181"/>
        <end position="201"/>
    </location>
</feature>
<evidence type="ECO:0000256" key="6">
    <source>
        <dbReference type="ARBA" id="ARBA00034125"/>
    </source>
</evidence>
<evidence type="ECO:0000256" key="3">
    <source>
        <dbReference type="ARBA" id="ARBA00022692"/>
    </source>
</evidence>
<keyword evidence="7" id="KW-0175">Coiled coil</keyword>
<feature type="transmembrane region" description="Helical" evidence="8">
    <location>
        <begin position="157"/>
        <end position="174"/>
    </location>
</feature>
<feature type="transmembrane region" description="Helical" evidence="8">
    <location>
        <begin position="133"/>
        <end position="151"/>
    </location>
</feature>
<proteinExistence type="inferred from homology"/>
<feature type="coiled-coil region" evidence="7">
    <location>
        <begin position="100"/>
        <end position="127"/>
    </location>
</feature>
<dbReference type="Pfam" id="PF06738">
    <property type="entry name" value="ThrE"/>
    <property type="match status" value="1"/>
</dbReference>
<comment type="subcellular location">
    <subcellularLocation>
        <location evidence="1">Cell membrane</location>
        <topology evidence="1">Multi-pass membrane protein</topology>
    </subcellularLocation>
</comment>
<sequence length="273" mass="29821">MKLEENRAPDPKEEPVAGDRQEIMEIAMRAGHILLENGAEISRVEETIDRICRHYGIQSANSFVLSNGIFSTMGNQREEFFARVQHIPVSGAHLNRVAAVNQLSREIEEGKHTIADLERCLDDIENMPGKRNIVQIMASAVGSGAFCLFFGGDLLDSAAAFLSGMLLYVYILYGGYRLSRLVEHILGGALVTFLCMVFYHLGLGHNVSSMIIGSVIPMIPGVAFTNAIRDLTDGDYIAGSVRMMDTALVVLGIALGVGMMFTAYYRITGGNLL</sequence>
<keyword evidence="4 8" id="KW-1133">Transmembrane helix</keyword>
<feature type="domain" description="Threonine/serine exporter-like N-terminal" evidence="9">
    <location>
        <begin position="26"/>
        <end position="262"/>
    </location>
</feature>
<accession>A0ABT2UVS1</accession>
<evidence type="ECO:0000256" key="1">
    <source>
        <dbReference type="ARBA" id="ARBA00004651"/>
    </source>
</evidence>
<dbReference type="InterPro" id="IPR010619">
    <property type="entry name" value="ThrE-like_N"/>
</dbReference>
<dbReference type="RefSeq" id="WP_158357259.1">
    <property type="nucleotide sequence ID" value="NZ_JAOQJF010000003.1"/>
</dbReference>
<protein>
    <submittedName>
        <fullName evidence="10">Threonine/serine exporter family protein</fullName>
    </submittedName>
</protein>
<keyword evidence="3 8" id="KW-0812">Transmembrane</keyword>
<comment type="caution">
    <text evidence="10">The sequence shown here is derived from an EMBL/GenBank/DDBJ whole genome shotgun (WGS) entry which is preliminary data.</text>
</comment>
<keyword evidence="5 8" id="KW-0472">Membrane</keyword>
<dbReference type="InterPro" id="IPR050539">
    <property type="entry name" value="ThrE_Dicarb/AminoAcid_Exp"/>
</dbReference>
<keyword evidence="2" id="KW-1003">Cell membrane</keyword>
<keyword evidence="11" id="KW-1185">Reference proteome</keyword>
<evidence type="ECO:0000256" key="8">
    <source>
        <dbReference type="SAM" id="Phobius"/>
    </source>
</evidence>
<dbReference type="EMBL" id="JAOQJF010000003">
    <property type="protein sequence ID" value="MCU6798755.1"/>
    <property type="molecule type" value="Genomic_DNA"/>
</dbReference>
<evidence type="ECO:0000256" key="2">
    <source>
        <dbReference type="ARBA" id="ARBA00022475"/>
    </source>
</evidence>
<evidence type="ECO:0000256" key="7">
    <source>
        <dbReference type="SAM" id="Coils"/>
    </source>
</evidence>
<evidence type="ECO:0000256" key="5">
    <source>
        <dbReference type="ARBA" id="ARBA00023136"/>
    </source>
</evidence>
<evidence type="ECO:0000256" key="4">
    <source>
        <dbReference type="ARBA" id="ARBA00022989"/>
    </source>
</evidence>
<dbReference type="PANTHER" id="PTHR34390:SF2">
    <property type="entry name" value="SUCCINATE TRANSPORTER SUBUNIT YJJP-RELATED"/>
    <property type="match status" value="1"/>
</dbReference>
<feature type="transmembrane region" description="Helical" evidence="8">
    <location>
        <begin position="248"/>
        <end position="267"/>
    </location>
</feature>
<feature type="transmembrane region" description="Helical" evidence="8">
    <location>
        <begin position="207"/>
        <end position="228"/>
    </location>
</feature>
<gene>
    <name evidence="10" type="ORF">OCV69_02175</name>
</gene>
<organism evidence="10 11">
    <name type="scientific">Alitiscatomonas aceti</name>
    <dbReference type="NCBI Taxonomy" id="2981724"/>
    <lineage>
        <taxon>Bacteria</taxon>
        <taxon>Bacillati</taxon>
        <taxon>Bacillota</taxon>
        <taxon>Clostridia</taxon>
        <taxon>Lachnospirales</taxon>
        <taxon>Lachnospiraceae</taxon>
        <taxon>Alitiscatomonas</taxon>
    </lineage>
</organism>
<name>A0ABT2UVS1_9FIRM</name>
<evidence type="ECO:0000313" key="11">
    <source>
        <dbReference type="Proteomes" id="UP001652395"/>
    </source>
</evidence>
<comment type="similarity">
    <text evidence="6">Belongs to the ThrE exporter (TC 2.A.79) family.</text>
</comment>
<dbReference type="Proteomes" id="UP001652395">
    <property type="component" value="Unassembled WGS sequence"/>
</dbReference>